<evidence type="ECO:0000256" key="1">
    <source>
        <dbReference type="ARBA" id="ARBA00004342"/>
    </source>
</evidence>
<keyword evidence="6" id="KW-0472">Membrane</keyword>
<dbReference type="SMART" id="SM00174">
    <property type="entry name" value="RHO"/>
    <property type="match status" value="1"/>
</dbReference>
<dbReference type="SMART" id="SM00175">
    <property type="entry name" value="RAB"/>
    <property type="match status" value="1"/>
</dbReference>
<comment type="similarity">
    <text evidence="9">Belongs to the small GTPase superfamily. Di-Ras family.</text>
</comment>
<evidence type="ECO:0000313" key="12">
    <source>
        <dbReference type="WBParaSite" id="scaffold34818_cov225.g21810"/>
    </source>
</evidence>
<dbReference type="GO" id="GO:0005525">
    <property type="term" value="F:GTP binding"/>
    <property type="evidence" value="ECO:0007669"/>
    <property type="project" value="UniProtKB-KW"/>
</dbReference>
<keyword evidence="7" id="KW-0449">Lipoprotein</keyword>
<dbReference type="Pfam" id="PF00071">
    <property type="entry name" value="Ras"/>
    <property type="match status" value="1"/>
</dbReference>
<proteinExistence type="inferred from homology"/>
<name>A0A915MDF2_MELJA</name>
<dbReference type="GO" id="GO:0003924">
    <property type="term" value="F:GTPase activity"/>
    <property type="evidence" value="ECO:0007669"/>
    <property type="project" value="InterPro"/>
</dbReference>
<evidence type="ECO:0000256" key="9">
    <source>
        <dbReference type="ARBA" id="ARBA00061515"/>
    </source>
</evidence>
<keyword evidence="3" id="KW-0488">Methylation</keyword>
<organism evidence="11 12">
    <name type="scientific">Meloidogyne javanica</name>
    <name type="common">Root-knot nematode worm</name>
    <dbReference type="NCBI Taxonomy" id="6303"/>
    <lineage>
        <taxon>Eukaryota</taxon>
        <taxon>Metazoa</taxon>
        <taxon>Ecdysozoa</taxon>
        <taxon>Nematoda</taxon>
        <taxon>Chromadorea</taxon>
        <taxon>Rhabditida</taxon>
        <taxon>Tylenchina</taxon>
        <taxon>Tylenchomorpha</taxon>
        <taxon>Tylenchoidea</taxon>
        <taxon>Meloidogynidae</taxon>
        <taxon>Meloidogyninae</taxon>
        <taxon>Meloidogyne</taxon>
        <taxon>Meloidogyne incognita group</taxon>
    </lineage>
</organism>
<protein>
    <submittedName>
        <fullName evidence="12">Uncharacterized protein</fullName>
    </submittedName>
</protein>
<dbReference type="SUPFAM" id="SSF52540">
    <property type="entry name" value="P-loop containing nucleoside triphosphate hydrolases"/>
    <property type="match status" value="1"/>
</dbReference>
<dbReference type="AlphaFoldDB" id="A0A915MDF2"/>
<evidence type="ECO:0000256" key="5">
    <source>
        <dbReference type="ARBA" id="ARBA00023134"/>
    </source>
</evidence>
<feature type="compositionally biased region" description="Low complexity" evidence="10">
    <location>
        <begin position="229"/>
        <end position="238"/>
    </location>
</feature>
<dbReference type="PROSITE" id="PS51419">
    <property type="entry name" value="RAB"/>
    <property type="match status" value="1"/>
</dbReference>
<evidence type="ECO:0000256" key="8">
    <source>
        <dbReference type="ARBA" id="ARBA00023289"/>
    </source>
</evidence>
<dbReference type="InterPro" id="IPR005225">
    <property type="entry name" value="Small_GTP-bd"/>
</dbReference>
<dbReference type="PRINTS" id="PR00449">
    <property type="entry name" value="RASTRNSFRMNG"/>
</dbReference>
<keyword evidence="2" id="KW-1003">Cell membrane</keyword>
<dbReference type="InterPro" id="IPR027417">
    <property type="entry name" value="P-loop_NTPase"/>
</dbReference>
<dbReference type="FunFam" id="3.40.50.300:FF:000303">
    <property type="entry name" value="GTP-binding protein Di-Ras2"/>
    <property type="match status" value="1"/>
</dbReference>
<keyword evidence="5" id="KW-0342">GTP-binding</keyword>
<sequence>MVNTSKFSRGRGRLICRAPSREVQQVYGQCFYRREEGRDQTYRKASRPLVPENKSELEKWEPRVMSPEGIVDIARQCIEVTDTFINLDNYLDRNKQFNSSNLEQLREKQRRQNPLKDINPSKYIELIAQCEANPGKFPGTLYCLKLVLGETQLNEFIRNINWTEEQLREWNITTDWEMYNKRLDSKAATDETTKTSSSSFNQQYGAEIFSIISSRKEKIVAERKGASVGSGPHAASIIGSGGGGGGTPTKRSGSAGKRDHIKQQNSLLAKALGNSTPPPILQQNSRPQSGGGGGESVRSGGVNTSLPNTPPPPPPMYSSSSLEKIGTPTIENASPVVAVAAAAPSSSTSSEDQQKDYWVALFGAGGVGKSSLVQRFIKNTFTDAYSPTIEDTYQQVINCSDQGRLAVCTLHLVDTTGSHQFPAMQRLAIQRGNAFILVYSITSKQSLEELGPIVRTIKEIKGDEAIMEVPIVLVGNKIDESTKREVSFETGEALAQRWGCGFVETSAKLGQNITE</sequence>
<evidence type="ECO:0000256" key="3">
    <source>
        <dbReference type="ARBA" id="ARBA00022481"/>
    </source>
</evidence>
<dbReference type="PROSITE" id="PS51420">
    <property type="entry name" value="RHO"/>
    <property type="match status" value="1"/>
</dbReference>
<dbReference type="PANTHER" id="PTHR24070">
    <property type="entry name" value="RAS, DI-RAS, AND RHEB FAMILY MEMBERS OF SMALL GTPASE SUPERFAMILY"/>
    <property type="match status" value="1"/>
</dbReference>
<keyword evidence="4" id="KW-0547">Nucleotide-binding</keyword>
<reference evidence="12" key="1">
    <citation type="submission" date="2022-11" db="UniProtKB">
        <authorList>
            <consortium name="WormBaseParasite"/>
        </authorList>
    </citation>
    <scope>IDENTIFICATION</scope>
</reference>
<evidence type="ECO:0000256" key="4">
    <source>
        <dbReference type="ARBA" id="ARBA00022741"/>
    </source>
</evidence>
<evidence type="ECO:0000256" key="6">
    <source>
        <dbReference type="ARBA" id="ARBA00023136"/>
    </source>
</evidence>
<evidence type="ECO:0000256" key="2">
    <source>
        <dbReference type="ARBA" id="ARBA00022475"/>
    </source>
</evidence>
<accession>A0A915MDF2</accession>
<evidence type="ECO:0000313" key="11">
    <source>
        <dbReference type="Proteomes" id="UP000887561"/>
    </source>
</evidence>
<dbReference type="PROSITE" id="PS51421">
    <property type="entry name" value="RAS"/>
    <property type="match status" value="1"/>
</dbReference>
<dbReference type="SMART" id="SM00173">
    <property type="entry name" value="RAS"/>
    <property type="match status" value="1"/>
</dbReference>
<evidence type="ECO:0000256" key="10">
    <source>
        <dbReference type="SAM" id="MobiDB-lite"/>
    </source>
</evidence>
<dbReference type="InterPro" id="IPR020849">
    <property type="entry name" value="Small_GTPase_Ras-type"/>
</dbReference>
<feature type="compositionally biased region" description="Low complexity" evidence="10">
    <location>
        <begin position="296"/>
        <end position="307"/>
    </location>
</feature>
<dbReference type="GO" id="GO:0007165">
    <property type="term" value="P:signal transduction"/>
    <property type="evidence" value="ECO:0007669"/>
    <property type="project" value="InterPro"/>
</dbReference>
<dbReference type="NCBIfam" id="TIGR00231">
    <property type="entry name" value="small_GTP"/>
    <property type="match status" value="1"/>
</dbReference>
<dbReference type="Gene3D" id="3.40.50.300">
    <property type="entry name" value="P-loop containing nucleotide triphosphate hydrolases"/>
    <property type="match status" value="1"/>
</dbReference>
<dbReference type="WBParaSite" id="scaffold34818_cov225.g21810">
    <property type="protein sequence ID" value="scaffold34818_cov225.g21810"/>
    <property type="gene ID" value="scaffold34818_cov225.g21810"/>
</dbReference>
<keyword evidence="11" id="KW-1185">Reference proteome</keyword>
<evidence type="ECO:0000256" key="7">
    <source>
        <dbReference type="ARBA" id="ARBA00023288"/>
    </source>
</evidence>
<dbReference type="GO" id="GO:0005886">
    <property type="term" value="C:plasma membrane"/>
    <property type="evidence" value="ECO:0007669"/>
    <property type="project" value="UniProtKB-SubCell"/>
</dbReference>
<feature type="region of interest" description="Disordered" evidence="10">
    <location>
        <begin position="223"/>
        <end position="323"/>
    </location>
</feature>
<keyword evidence="8" id="KW-0636">Prenylation</keyword>
<dbReference type="InterPro" id="IPR001806">
    <property type="entry name" value="Small_GTPase"/>
</dbReference>
<comment type="subcellular location">
    <subcellularLocation>
        <location evidence="1">Cell membrane</location>
        <topology evidence="1">Lipid-anchor</topology>
        <orientation evidence="1">Cytoplasmic side</orientation>
    </subcellularLocation>
</comment>
<dbReference type="Proteomes" id="UP000887561">
    <property type="component" value="Unplaced"/>
</dbReference>